<protein>
    <submittedName>
        <fullName evidence="2">Uncharacterized protein</fullName>
    </submittedName>
</protein>
<dbReference type="STRING" id="85681.V4V7J4"/>
<feature type="compositionally biased region" description="Basic and acidic residues" evidence="1">
    <location>
        <begin position="330"/>
        <end position="349"/>
    </location>
</feature>
<organism evidence="2 3">
    <name type="scientific">Citrus clementina</name>
    <name type="common">Clementine</name>
    <name type="synonym">Citrus deliciosa x Citrus sinensis</name>
    <dbReference type="NCBI Taxonomy" id="85681"/>
    <lineage>
        <taxon>Eukaryota</taxon>
        <taxon>Viridiplantae</taxon>
        <taxon>Streptophyta</taxon>
        <taxon>Embryophyta</taxon>
        <taxon>Tracheophyta</taxon>
        <taxon>Spermatophyta</taxon>
        <taxon>Magnoliopsida</taxon>
        <taxon>eudicotyledons</taxon>
        <taxon>Gunneridae</taxon>
        <taxon>Pentapetalae</taxon>
        <taxon>rosids</taxon>
        <taxon>malvids</taxon>
        <taxon>Sapindales</taxon>
        <taxon>Rutaceae</taxon>
        <taxon>Aurantioideae</taxon>
        <taxon>Citrus</taxon>
    </lineage>
</organism>
<gene>
    <name evidence="2" type="ORF">CICLE_v10001332mg</name>
</gene>
<dbReference type="EMBL" id="KI536799">
    <property type="protein sequence ID" value="ESR48079.1"/>
    <property type="molecule type" value="Genomic_DNA"/>
</dbReference>
<reference evidence="2 3" key="1">
    <citation type="submission" date="2013-10" db="EMBL/GenBank/DDBJ databases">
        <authorList>
            <consortium name="International Citrus Genome Consortium"/>
            <person name="Jenkins J."/>
            <person name="Schmutz J."/>
            <person name="Prochnik S."/>
            <person name="Rokhsar D."/>
            <person name="Gmitter F."/>
            <person name="Ollitrault P."/>
            <person name="Machado M."/>
            <person name="Talon M."/>
            <person name="Wincker P."/>
            <person name="Jaillon O."/>
            <person name="Morgante M."/>
        </authorList>
    </citation>
    <scope>NUCLEOTIDE SEQUENCE</scope>
    <source>
        <strain evidence="3">cv. Clemenules</strain>
    </source>
</reference>
<evidence type="ECO:0000313" key="2">
    <source>
        <dbReference type="EMBL" id="ESR48079.1"/>
    </source>
</evidence>
<feature type="region of interest" description="Disordered" evidence="1">
    <location>
        <begin position="330"/>
        <end position="381"/>
    </location>
</feature>
<dbReference type="KEGG" id="cic:CICLE_v10001332mg"/>
<dbReference type="eggNOG" id="ENOG502QV49">
    <property type="taxonomic scope" value="Eukaryota"/>
</dbReference>
<dbReference type="PANTHER" id="PTHR33095:SF14">
    <property type="entry name" value="AR781"/>
    <property type="match status" value="1"/>
</dbReference>
<dbReference type="Pfam" id="PF07816">
    <property type="entry name" value="DUF1645"/>
    <property type="match status" value="1"/>
</dbReference>
<feature type="compositionally biased region" description="Polar residues" evidence="1">
    <location>
        <begin position="249"/>
        <end position="260"/>
    </location>
</feature>
<feature type="compositionally biased region" description="Low complexity" evidence="1">
    <location>
        <begin position="111"/>
        <end position="120"/>
    </location>
</feature>
<dbReference type="PANTHER" id="PTHR33095">
    <property type="entry name" value="OS07G0619500 PROTEIN"/>
    <property type="match status" value="1"/>
</dbReference>
<feature type="compositionally biased region" description="Basic and acidic residues" evidence="1">
    <location>
        <begin position="371"/>
        <end position="381"/>
    </location>
</feature>
<feature type="compositionally biased region" description="Low complexity" evidence="1">
    <location>
        <begin position="188"/>
        <end position="201"/>
    </location>
</feature>
<feature type="region of interest" description="Disordered" evidence="1">
    <location>
        <begin position="47"/>
        <end position="85"/>
    </location>
</feature>
<evidence type="ECO:0000256" key="1">
    <source>
        <dbReference type="SAM" id="MobiDB-lite"/>
    </source>
</evidence>
<feature type="region of interest" description="Disordered" evidence="1">
    <location>
        <begin position="107"/>
        <end position="141"/>
    </location>
</feature>
<feature type="compositionally biased region" description="Pro residues" evidence="1">
    <location>
        <begin position="289"/>
        <end position="298"/>
    </location>
</feature>
<dbReference type="Proteomes" id="UP000030687">
    <property type="component" value="Unassembled WGS sequence"/>
</dbReference>
<feature type="compositionally biased region" description="Low complexity" evidence="1">
    <location>
        <begin position="57"/>
        <end position="72"/>
    </location>
</feature>
<name>V4V7J4_CITCL</name>
<accession>V4V7J4</accession>
<dbReference type="OMA" id="SEGHNRD"/>
<dbReference type="InterPro" id="IPR012442">
    <property type="entry name" value="DUF1645_plant"/>
</dbReference>
<feature type="compositionally biased region" description="Low complexity" evidence="1">
    <location>
        <begin position="299"/>
        <end position="309"/>
    </location>
</feature>
<keyword evidence="3" id="KW-1185">Reference proteome</keyword>
<evidence type="ECO:0000313" key="3">
    <source>
        <dbReference type="Proteomes" id="UP000030687"/>
    </source>
</evidence>
<sequence>MMDPTLRRCVRVSSFKLLKSLNQTKACKRAGRQARVEMEIVIPRAQGPGGMEFDFNSARSSPQPSAPSSPRRFGQYYYTSAPSSPSRISEFYQEFDSYFMMNNNDNDHDSSSSSINSSSIPFSWEERPGTPKSKSPRSPKEDDFAFNFSFSAELEQASLTADELFDGGKIRPLKPPPRSRADERAGQRSPLLSPRSPRSSLNPISHGKKIIREAFSPRNKKKAEPSAVQTQIKATEHERERGRQRRNDLSSGSRRATRSLSPYRVSQYPWEEEQHQQPPPVKQPSVNSKPPPPPPPPAAAAAAASSTKSSSRKWRFTDFLLFRSASEGRAADKDPLRKFSAFKRNEDTKNTSSRPTDGSGSGRRKGPVSAHELHYTKNKAASKDLNKKTFLPYKSGILGFHGLGAFSRS</sequence>
<dbReference type="FunCoup" id="V4V7J4">
    <property type="interactions" value="50"/>
</dbReference>
<dbReference type="AlphaFoldDB" id="V4V7J4"/>
<feature type="compositionally biased region" description="Basic and acidic residues" evidence="1">
    <location>
        <begin position="234"/>
        <end position="248"/>
    </location>
</feature>
<proteinExistence type="predicted"/>
<dbReference type="Gramene" id="ESR48079">
    <property type="protein sequence ID" value="ESR48079"/>
    <property type="gene ID" value="CICLE_v10001332mg"/>
</dbReference>
<feature type="region of interest" description="Disordered" evidence="1">
    <location>
        <begin position="161"/>
        <end position="312"/>
    </location>
</feature>
<dbReference type="InParanoid" id="V4V7J4"/>